<proteinExistence type="predicted"/>
<sequence length="223" mass="25798">MVENPHLTFMYQGIEESRLFLAFELAGYQPSKDLSYKPIVNPTTGRGTWGCVFIANDLKDSSLVGNVLLEDDPSLIEENRLKLLAEEERGKNRLKAYEMYQSLTKEEITYPESREIDISDYLDDHNLDTFKSTLLSVGESPIHLYMTETSYEEIMIIREAMIKNPMFCIFLSDRESQLDLEEAFYRAGYHLCLNKQKEVKEGKKFLGYLFIGETPRKASIFSL</sequence>
<accession>A0A0U5JDS6</accession>
<gene>
    <name evidence="1" type="ORF">PNK_p0067</name>
</gene>
<organism evidence="1 2">
    <name type="scientific">Candidatus Protochlamydia naegleriophila</name>
    <dbReference type="NCBI Taxonomy" id="389348"/>
    <lineage>
        <taxon>Bacteria</taxon>
        <taxon>Pseudomonadati</taxon>
        <taxon>Chlamydiota</taxon>
        <taxon>Chlamydiia</taxon>
        <taxon>Parachlamydiales</taxon>
        <taxon>Parachlamydiaceae</taxon>
        <taxon>Candidatus Protochlamydia</taxon>
    </lineage>
</organism>
<keyword evidence="2" id="KW-1185">Reference proteome</keyword>
<evidence type="ECO:0000313" key="2">
    <source>
        <dbReference type="Proteomes" id="UP000069902"/>
    </source>
</evidence>
<geneLocation type="plasmid" evidence="2">
    <name>pPNK</name>
</geneLocation>
<dbReference type="AlphaFoldDB" id="A0A0U5JDS6"/>
<dbReference type="PATRIC" id="fig|389348.3.peg.2832"/>
<name>A0A0U5JDS6_9BACT</name>
<reference evidence="2" key="1">
    <citation type="submission" date="2015-09" db="EMBL/GenBank/DDBJ databases">
        <authorList>
            <person name="Bertelli C."/>
        </authorList>
    </citation>
    <scope>NUCLEOTIDE SEQUENCE [LARGE SCALE GENOMIC DNA]</scope>
    <source>
        <strain evidence="2">KNic</strain>
        <plasmid evidence="2">pPNK</plasmid>
    </source>
</reference>
<dbReference type="EMBL" id="LN879503">
    <property type="protein sequence ID" value="CUI18121.1"/>
    <property type="molecule type" value="Genomic_DNA"/>
</dbReference>
<evidence type="ECO:0000313" key="1">
    <source>
        <dbReference type="EMBL" id="CUI18121.1"/>
    </source>
</evidence>
<dbReference type="Proteomes" id="UP000069902">
    <property type="component" value="Plasmid pPNK"/>
</dbReference>
<protein>
    <submittedName>
        <fullName evidence="1">Uncharacterized protein</fullName>
    </submittedName>
</protein>
<dbReference type="InParanoid" id="A0A0U5JDS6"/>
<dbReference type="RefSeq" id="WP_059062552.1">
    <property type="nucleotide sequence ID" value="NZ_LN879503.1"/>
</dbReference>
<dbReference type="KEGG" id="pnl:PNK_p0067"/>